<feature type="domain" description="SGNH hydrolase-type esterase" evidence="1">
    <location>
        <begin position="317"/>
        <end position="478"/>
    </location>
</feature>
<comment type="caution">
    <text evidence="2">The sequence shown here is derived from an EMBL/GenBank/DDBJ whole genome shotgun (WGS) entry which is preliminary data.</text>
</comment>
<dbReference type="Pfam" id="PF13472">
    <property type="entry name" value="Lipase_GDSL_2"/>
    <property type="match status" value="1"/>
</dbReference>
<gene>
    <name evidence="2" type="ORF">I5M27_08460</name>
</gene>
<sequence>MIKPYRSLLLLVYVGVLLAVALFFLPASIPLPNGYSLRFFTLESLLDTKGKQYADISDIEKKFTPAEEKATTAKNGRVSGPKTAQADTLESRFKIQFPAGNDTALFSFFRHLQNLRNSEELVRALHYGDSQIEGDRITAFLRNKFQNRFGGCGVGLVPLQDALGNRTSIQINSDDAWKRMRAYGPDYRKKAPHHYGILGSYFNFSFSYTQTIPGDTAATDSLRRQPKYITKKRSNIWVEYAKAPGAYARDSRFENFKLLYSNPGAPVKLNVQIRKDSIKTYELPVTTEPSVFEMPFTGNFKKIRLSFEGTQSPEFYGAALDCNSGVVIDNMPFRGSSGTEFVRMNKETLRVQFQQLNVKFIILQYGVNVVPHVIKDYGYYEKQFYTQLKLLRELAPEASILVVGVSDVSRKEGEVYTTYPNVEKIRDAQRNAAFKAGCAFWDLYTAMGGKDSMPSWVFAKPALANKDFTHFTPKGAQLVAEMLFKSLMYEYEQFSRK</sequence>
<dbReference type="RefSeq" id="WP_200505761.1">
    <property type="nucleotide sequence ID" value="NZ_JAEHFX010000003.1"/>
</dbReference>
<proteinExistence type="predicted"/>
<keyword evidence="3" id="KW-1185">Reference proteome</keyword>
<accession>A0ABS1C0S3</accession>
<evidence type="ECO:0000313" key="3">
    <source>
        <dbReference type="Proteomes" id="UP000644147"/>
    </source>
</evidence>
<dbReference type="EMBL" id="JAEHFX010000003">
    <property type="protein sequence ID" value="MBK0403017.1"/>
    <property type="molecule type" value="Genomic_DNA"/>
</dbReference>
<protein>
    <recommendedName>
        <fullName evidence="1">SGNH hydrolase-type esterase domain-containing protein</fullName>
    </recommendedName>
</protein>
<dbReference type="InterPro" id="IPR036514">
    <property type="entry name" value="SGNH_hydro_sf"/>
</dbReference>
<reference evidence="2 3" key="1">
    <citation type="submission" date="2020-12" db="EMBL/GenBank/DDBJ databases">
        <title>Bacterial novel species Adhaeribacter sp. BT258 isolated from soil.</title>
        <authorList>
            <person name="Jung H.-Y."/>
        </authorList>
    </citation>
    <scope>NUCLEOTIDE SEQUENCE [LARGE SCALE GENOMIC DNA]</scope>
    <source>
        <strain evidence="2 3">BT258</strain>
    </source>
</reference>
<organism evidence="2 3">
    <name type="scientific">Adhaeribacter terrigena</name>
    <dbReference type="NCBI Taxonomy" id="2793070"/>
    <lineage>
        <taxon>Bacteria</taxon>
        <taxon>Pseudomonadati</taxon>
        <taxon>Bacteroidota</taxon>
        <taxon>Cytophagia</taxon>
        <taxon>Cytophagales</taxon>
        <taxon>Hymenobacteraceae</taxon>
        <taxon>Adhaeribacter</taxon>
    </lineage>
</organism>
<dbReference type="Gene3D" id="2.60.120.1360">
    <property type="match status" value="1"/>
</dbReference>
<name>A0ABS1C0S3_9BACT</name>
<dbReference type="Proteomes" id="UP000644147">
    <property type="component" value="Unassembled WGS sequence"/>
</dbReference>
<evidence type="ECO:0000313" key="2">
    <source>
        <dbReference type="EMBL" id="MBK0403017.1"/>
    </source>
</evidence>
<dbReference type="InterPro" id="IPR013830">
    <property type="entry name" value="SGNH_hydro"/>
</dbReference>
<dbReference type="SUPFAM" id="SSF52266">
    <property type="entry name" value="SGNH hydrolase"/>
    <property type="match status" value="1"/>
</dbReference>
<dbReference type="Gene3D" id="3.40.50.1110">
    <property type="entry name" value="SGNH hydrolase"/>
    <property type="match status" value="1"/>
</dbReference>
<evidence type="ECO:0000259" key="1">
    <source>
        <dbReference type="Pfam" id="PF13472"/>
    </source>
</evidence>